<accession>A0A5B7DX22</accession>
<protein>
    <submittedName>
        <fullName evidence="1">Uncharacterized protein</fullName>
    </submittedName>
</protein>
<gene>
    <name evidence="1" type="ORF">E2C01_019242</name>
</gene>
<organism evidence="1 2">
    <name type="scientific">Portunus trituberculatus</name>
    <name type="common">Swimming crab</name>
    <name type="synonym">Neptunus trituberculatus</name>
    <dbReference type="NCBI Taxonomy" id="210409"/>
    <lineage>
        <taxon>Eukaryota</taxon>
        <taxon>Metazoa</taxon>
        <taxon>Ecdysozoa</taxon>
        <taxon>Arthropoda</taxon>
        <taxon>Crustacea</taxon>
        <taxon>Multicrustacea</taxon>
        <taxon>Malacostraca</taxon>
        <taxon>Eumalacostraca</taxon>
        <taxon>Eucarida</taxon>
        <taxon>Decapoda</taxon>
        <taxon>Pleocyemata</taxon>
        <taxon>Brachyura</taxon>
        <taxon>Eubrachyura</taxon>
        <taxon>Portunoidea</taxon>
        <taxon>Portunidae</taxon>
        <taxon>Portuninae</taxon>
        <taxon>Portunus</taxon>
    </lineage>
</organism>
<evidence type="ECO:0000313" key="1">
    <source>
        <dbReference type="EMBL" id="MPC26110.1"/>
    </source>
</evidence>
<name>A0A5B7DX22_PORTR</name>
<sequence length="112" mass="12949">MVAKEEKMEERRIRNSRKMRREMRELHRNTFLRLTISFPSLPHVLCVRPLFPSPLPLFPSLPRSLPLSRPPACLRGTWRRPHLVALSPFTSPPYTLSSVASHFSLLSSICCN</sequence>
<dbReference type="Proteomes" id="UP000324222">
    <property type="component" value="Unassembled WGS sequence"/>
</dbReference>
<dbReference type="AlphaFoldDB" id="A0A5B7DX22"/>
<reference evidence="1 2" key="1">
    <citation type="submission" date="2019-05" db="EMBL/GenBank/DDBJ databases">
        <title>Another draft genome of Portunus trituberculatus and its Hox gene families provides insights of decapod evolution.</title>
        <authorList>
            <person name="Jeong J.-H."/>
            <person name="Song I."/>
            <person name="Kim S."/>
            <person name="Choi T."/>
            <person name="Kim D."/>
            <person name="Ryu S."/>
            <person name="Kim W."/>
        </authorList>
    </citation>
    <scope>NUCLEOTIDE SEQUENCE [LARGE SCALE GENOMIC DNA]</scope>
    <source>
        <tissue evidence="1">Muscle</tissue>
    </source>
</reference>
<comment type="caution">
    <text evidence="1">The sequence shown here is derived from an EMBL/GenBank/DDBJ whole genome shotgun (WGS) entry which is preliminary data.</text>
</comment>
<keyword evidence="2" id="KW-1185">Reference proteome</keyword>
<dbReference type="EMBL" id="VSRR010001556">
    <property type="protein sequence ID" value="MPC26110.1"/>
    <property type="molecule type" value="Genomic_DNA"/>
</dbReference>
<evidence type="ECO:0000313" key="2">
    <source>
        <dbReference type="Proteomes" id="UP000324222"/>
    </source>
</evidence>
<proteinExistence type="predicted"/>